<keyword evidence="2" id="KW-0808">Transferase</keyword>
<feature type="domain" description="GST C-terminal" evidence="5">
    <location>
        <begin position="91"/>
        <end position="219"/>
    </location>
</feature>
<evidence type="ECO:0000313" key="6">
    <source>
        <dbReference type="EMBL" id="KAK3216533.1"/>
    </source>
</evidence>
<name>A0AAN6RL87_9PLEO</name>
<proteinExistence type="predicted"/>
<feature type="domain" description="GST N-terminal" evidence="4">
    <location>
        <begin position="2"/>
        <end position="85"/>
    </location>
</feature>
<keyword evidence="7" id="KW-1185">Reference proteome</keyword>
<dbReference type="SFLD" id="SFLDG00358">
    <property type="entry name" value="Main_(cytGST)"/>
    <property type="match status" value="1"/>
</dbReference>
<evidence type="ECO:0000256" key="1">
    <source>
        <dbReference type="ARBA" id="ARBA00012452"/>
    </source>
</evidence>
<dbReference type="InterPro" id="IPR040079">
    <property type="entry name" value="Glutathione_S-Trfase"/>
</dbReference>
<evidence type="ECO:0000256" key="2">
    <source>
        <dbReference type="ARBA" id="ARBA00022679"/>
    </source>
</evidence>
<dbReference type="Proteomes" id="UP001280581">
    <property type="component" value="Unassembled WGS sequence"/>
</dbReference>
<dbReference type="InterPro" id="IPR036249">
    <property type="entry name" value="Thioredoxin-like_sf"/>
</dbReference>
<dbReference type="PANTHER" id="PTHR43900">
    <property type="entry name" value="GLUTATHIONE S-TRANSFERASE RHO"/>
    <property type="match status" value="1"/>
</dbReference>
<dbReference type="EMBL" id="WVTA01000001">
    <property type="protein sequence ID" value="KAK3216533.1"/>
    <property type="molecule type" value="Genomic_DNA"/>
</dbReference>
<sequence length="219" mass="24266">MPAFTLHGFPGSTNSDRVRLTLAEGGFTDFEFQIVDLLKGKHRSEEYLKVNPWGKVPAITYPNGFTLYESQAICKHLATKYSFPLLPSPSDIEGSAVFDQAACVLDAYFTEPSAKISIEKFVKPKMLQLPTDEAAVSEAVKSLGGFFDVQEHLLKKGGYMAGEQFSLVDIYYIPAILRLFTLGYEDLVRDRPAVGSWWDRCMGRPAVQAWIAAGKKATA</sequence>
<dbReference type="Pfam" id="PF13417">
    <property type="entry name" value="GST_N_3"/>
    <property type="match status" value="1"/>
</dbReference>
<comment type="catalytic activity">
    <reaction evidence="3">
        <text>RX + glutathione = an S-substituted glutathione + a halide anion + H(+)</text>
        <dbReference type="Rhea" id="RHEA:16437"/>
        <dbReference type="ChEBI" id="CHEBI:15378"/>
        <dbReference type="ChEBI" id="CHEBI:16042"/>
        <dbReference type="ChEBI" id="CHEBI:17792"/>
        <dbReference type="ChEBI" id="CHEBI:57925"/>
        <dbReference type="ChEBI" id="CHEBI:90779"/>
        <dbReference type="EC" id="2.5.1.18"/>
    </reaction>
</comment>
<evidence type="ECO:0000313" key="7">
    <source>
        <dbReference type="Proteomes" id="UP001280581"/>
    </source>
</evidence>
<dbReference type="PROSITE" id="PS50405">
    <property type="entry name" value="GST_CTER"/>
    <property type="match status" value="1"/>
</dbReference>
<dbReference type="GO" id="GO:0004364">
    <property type="term" value="F:glutathione transferase activity"/>
    <property type="evidence" value="ECO:0007669"/>
    <property type="project" value="UniProtKB-EC"/>
</dbReference>
<dbReference type="PROSITE" id="PS50404">
    <property type="entry name" value="GST_NTER"/>
    <property type="match status" value="1"/>
</dbReference>
<dbReference type="SFLD" id="SFLDS00019">
    <property type="entry name" value="Glutathione_Transferase_(cytos"/>
    <property type="match status" value="1"/>
</dbReference>
<dbReference type="InterPro" id="IPR010987">
    <property type="entry name" value="Glutathione-S-Trfase_C-like"/>
</dbReference>
<evidence type="ECO:0000256" key="3">
    <source>
        <dbReference type="ARBA" id="ARBA00047960"/>
    </source>
</evidence>
<dbReference type="PANTHER" id="PTHR43900:SF3">
    <property type="entry name" value="GLUTATHIONE S-TRANSFERASE RHO"/>
    <property type="match status" value="1"/>
</dbReference>
<dbReference type="GO" id="GO:0005737">
    <property type="term" value="C:cytoplasm"/>
    <property type="evidence" value="ECO:0007669"/>
    <property type="project" value="TreeGrafter"/>
</dbReference>
<dbReference type="SUPFAM" id="SSF52833">
    <property type="entry name" value="Thioredoxin-like"/>
    <property type="match status" value="1"/>
</dbReference>
<reference evidence="6 7" key="1">
    <citation type="submission" date="2021-02" db="EMBL/GenBank/DDBJ databases">
        <title>Genome assembly of Pseudopithomyces chartarum.</title>
        <authorList>
            <person name="Jauregui R."/>
            <person name="Singh J."/>
            <person name="Voisey C."/>
        </authorList>
    </citation>
    <scope>NUCLEOTIDE SEQUENCE [LARGE SCALE GENOMIC DNA]</scope>
    <source>
        <strain evidence="6 7">AGR01</strain>
    </source>
</reference>
<dbReference type="Gene3D" id="3.40.30.10">
    <property type="entry name" value="Glutaredoxin"/>
    <property type="match status" value="1"/>
</dbReference>
<protein>
    <recommendedName>
        <fullName evidence="1">glutathione transferase</fullName>
        <ecNumber evidence="1">2.5.1.18</ecNumber>
    </recommendedName>
</protein>
<gene>
    <name evidence="6" type="ORF">GRF29_1g81147</name>
</gene>
<comment type="caution">
    <text evidence="6">The sequence shown here is derived from an EMBL/GenBank/DDBJ whole genome shotgun (WGS) entry which is preliminary data.</text>
</comment>
<dbReference type="Pfam" id="PF00043">
    <property type="entry name" value="GST_C"/>
    <property type="match status" value="1"/>
</dbReference>
<evidence type="ECO:0000259" key="5">
    <source>
        <dbReference type="PROSITE" id="PS50405"/>
    </source>
</evidence>
<evidence type="ECO:0000259" key="4">
    <source>
        <dbReference type="PROSITE" id="PS50404"/>
    </source>
</evidence>
<dbReference type="InterPro" id="IPR036282">
    <property type="entry name" value="Glutathione-S-Trfase_C_sf"/>
</dbReference>
<organism evidence="6 7">
    <name type="scientific">Pseudopithomyces chartarum</name>
    <dbReference type="NCBI Taxonomy" id="1892770"/>
    <lineage>
        <taxon>Eukaryota</taxon>
        <taxon>Fungi</taxon>
        <taxon>Dikarya</taxon>
        <taxon>Ascomycota</taxon>
        <taxon>Pezizomycotina</taxon>
        <taxon>Dothideomycetes</taxon>
        <taxon>Pleosporomycetidae</taxon>
        <taxon>Pleosporales</taxon>
        <taxon>Massarineae</taxon>
        <taxon>Didymosphaeriaceae</taxon>
        <taxon>Pseudopithomyces</taxon>
    </lineage>
</organism>
<dbReference type="InterPro" id="IPR004045">
    <property type="entry name" value="Glutathione_S-Trfase_N"/>
</dbReference>
<dbReference type="Gene3D" id="1.20.1050.10">
    <property type="match status" value="1"/>
</dbReference>
<dbReference type="EC" id="2.5.1.18" evidence="1"/>
<accession>A0AAN6RL87</accession>
<dbReference type="GO" id="GO:0043295">
    <property type="term" value="F:glutathione binding"/>
    <property type="evidence" value="ECO:0007669"/>
    <property type="project" value="TreeGrafter"/>
</dbReference>
<dbReference type="SUPFAM" id="SSF47616">
    <property type="entry name" value="GST C-terminal domain-like"/>
    <property type="match status" value="1"/>
</dbReference>
<dbReference type="AlphaFoldDB" id="A0AAN6RL87"/>
<dbReference type="GO" id="GO:0006749">
    <property type="term" value="P:glutathione metabolic process"/>
    <property type="evidence" value="ECO:0007669"/>
    <property type="project" value="TreeGrafter"/>
</dbReference>
<dbReference type="InterPro" id="IPR004046">
    <property type="entry name" value="GST_C"/>
</dbReference>